<accession>A0AAN8XAL4</accession>
<dbReference type="PANTHER" id="PTHR21177:SF7">
    <property type="entry name" value="GH11627P"/>
    <property type="match status" value="1"/>
</dbReference>
<protein>
    <recommendedName>
        <fullName evidence="1">DUF4789 domain-containing protein</fullName>
    </recommendedName>
</protein>
<keyword evidence="3" id="KW-1185">Reference proteome</keyword>
<proteinExistence type="predicted"/>
<evidence type="ECO:0000313" key="3">
    <source>
        <dbReference type="Proteomes" id="UP001381693"/>
    </source>
</evidence>
<gene>
    <name evidence="2" type="ORF">SK128_026932</name>
</gene>
<dbReference type="Proteomes" id="UP001381693">
    <property type="component" value="Unassembled WGS sequence"/>
</dbReference>
<dbReference type="PANTHER" id="PTHR21177">
    <property type="entry name" value="IP06524P-RELATED"/>
    <property type="match status" value="1"/>
</dbReference>
<dbReference type="Pfam" id="PF16033">
    <property type="entry name" value="DUF4789"/>
    <property type="match status" value="1"/>
</dbReference>
<organism evidence="2 3">
    <name type="scientific">Halocaridina rubra</name>
    <name type="common">Hawaiian red shrimp</name>
    <dbReference type="NCBI Taxonomy" id="373956"/>
    <lineage>
        <taxon>Eukaryota</taxon>
        <taxon>Metazoa</taxon>
        <taxon>Ecdysozoa</taxon>
        <taxon>Arthropoda</taxon>
        <taxon>Crustacea</taxon>
        <taxon>Multicrustacea</taxon>
        <taxon>Malacostraca</taxon>
        <taxon>Eumalacostraca</taxon>
        <taxon>Eucarida</taxon>
        <taxon>Decapoda</taxon>
        <taxon>Pleocyemata</taxon>
        <taxon>Caridea</taxon>
        <taxon>Atyoidea</taxon>
        <taxon>Atyidae</taxon>
        <taxon>Halocaridina</taxon>
    </lineage>
</organism>
<sequence length="220" mass="24024">MCPQGQFLLTNEYGNAECDCEPGKAYHGLTNACYEPYSQGPCPPGQIIKVMDNNGRGTAQCVPNPCPAQKMVMLDSKCQVQDVSLKEFGTLGGTCYTIGTKGPCTSGILAIDSILMEPLCLLETTVHSIFNLPNLRDCSEGGIRDGQGRCRMPFRFNPPRTCQRGSWRDSQGRCRRNYSHISEQERPIPTSRPGASGVICPKGEVFLAGVCYRLALSAYD</sequence>
<evidence type="ECO:0000259" key="1">
    <source>
        <dbReference type="Pfam" id="PF16033"/>
    </source>
</evidence>
<dbReference type="AlphaFoldDB" id="A0AAN8XAL4"/>
<comment type="caution">
    <text evidence="2">The sequence shown here is derived from an EMBL/GenBank/DDBJ whole genome shotgun (WGS) entry which is preliminary data.</text>
</comment>
<name>A0AAN8XAL4_HALRR</name>
<evidence type="ECO:0000313" key="2">
    <source>
        <dbReference type="EMBL" id="KAK7079712.1"/>
    </source>
</evidence>
<reference evidence="2 3" key="1">
    <citation type="submission" date="2023-11" db="EMBL/GenBank/DDBJ databases">
        <title>Halocaridina rubra genome assembly.</title>
        <authorList>
            <person name="Smith C."/>
        </authorList>
    </citation>
    <scope>NUCLEOTIDE SEQUENCE [LARGE SCALE GENOMIC DNA]</scope>
    <source>
        <strain evidence="2">EP-1</strain>
        <tissue evidence="2">Whole</tissue>
    </source>
</reference>
<feature type="domain" description="DUF4789" evidence="1">
    <location>
        <begin position="2"/>
        <end position="104"/>
    </location>
</feature>
<dbReference type="EMBL" id="JAXCGZ010006505">
    <property type="protein sequence ID" value="KAK7079712.1"/>
    <property type="molecule type" value="Genomic_DNA"/>
</dbReference>
<dbReference type="InterPro" id="IPR031993">
    <property type="entry name" value="DUF4789"/>
</dbReference>